<feature type="domain" description="Aldehyde dehydrogenase" evidence="7">
    <location>
        <begin position="36"/>
        <end position="496"/>
    </location>
</feature>
<dbReference type="EMBL" id="CP092429">
    <property type="protein sequence ID" value="ULP53708.1"/>
    <property type="molecule type" value="Genomic_DNA"/>
</dbReference>
<keyword evidence="1 6" id="KW-0560">Oxidoreductase</keyword>
<protein>
    <recommendedName>
        <fullName evidence="3">Putative succinate-semialdehyde dehydrogenase [NADP(+)] 2</fullName>
        <ecNumber evidence="2">1.2.1.79</ecNumber>
    </recommendedName>
</protein>
<dbReference type="Gene3D" id="3.40.309.10">
    <property type="entry name" value="Aldehyde Dehydrogenase, Chain A, domain 2"/>
    <property type="match status" value="1"/>
</dbReference>
<dbReference type="InterPro" id="IPR015590">
    <property type="entry name" value="Aldehyde_DH_dom"/>
</dbReference>
<dbReference type="InterPro" id="IPR029510">
    <property type="entry name" value="Ald_DH_CS_GLU"/>
</dbReference>
<evidence type="ECO:0000256" key="6">
    <source>
        <dbReference type="RuleBase" id="RU003345"/>
    </source>
</evidence>
<keyword evidence="9" id="KW-1185">Reference proteome</keyword>
<evidence type="ECO:0000313" key="9">
    <source>
        <dbReference type="Proteomes" id="UP001055253"/>
    </source>
</evidence>
<comment type="catalytic activity">
    <reaction evidence="4">
        <text>succinate semialdehyde + NADP(+) + H2O = succinate + NADPH + 2 H(+)</text>
        <dbReference type="Rhea" id="RHEA:13213"/>
        <dbReference type="ChEBI" id="CHEBI:15377"/>
        <dbReference type="ChEBI" id="CHEBI:15378"/>
        <dbReference type="ChEBI" id="CHEBI:30031"/>
        <dbReference type="ChEBI" id="CHEBI:57706"/>
        <dbReference type="ChEBI" id="CHEBI:57783"/>
        <dbReference type="ChEBI" id="CHEBI:58349"/>
        <dbReference type="EC" id="1.2.1.79"/>
    </reaction>
</comment>
<dbReference type="InterPro" id="IPR016161">
    <property type="entry name" value="Ald_DH/histidinol_DH"/>
</dbReference>
<dbReference type="CDD" id="cd07099">
    <property type="entry name" value="ALDH_DDALDH"/>
    <property type="match status" value="1"/>
</dbReference>
<name>A0ABY3VEJ4_MYCUL</name>
<sequence>MVCWVPYEQLRLAPAAKAVAVMMDTTNQANPAEADTRDEVVVKCPATGEIVGTVPVTTVDGVAAAAARLRAAQPEWQRLGVSGRACWLGRWRDWMLDHRDDLLTPLQLETGKSWGDAGIEIATVQVINYWIDNAAEFLADQPVRPYGAANAAKKLTIVYEPYPLVGVITPWNGPLSVPLLDVPAALLAGCAVLSKPSEFTPLAWQHAVEGWKQIGAPDVLDVVFGFGETGAALVDVVDYVMFTGSVGTGRRIAVAAAERLIPCGLELGGKDAMIVCADADIDRAVDGAVWGGFAYTGQVCISVERIYVEALVFDTFVSKLVARTAQLRQGMDAGRDYSCEIGSMTAAQQLEIVSRHVDDAVCKGAKVLIGGKTRDPGGDGLFYKPTVLVDVDHDMDCMREETFGPTLPVMKVRDVAEAIEKANDCRFGLSGSVWTRDKAKAIDIARRLNTGTVNINNVITGIFQIGVPMAGWKESGLGTRSGGAEGIRKYCHPKSIVAERVAMKKELLWYPYSRKKGSFAEKVVKMLSARDWRRRLGR</sequence>
<dbReference type="Gene3D" id="3.40.605.10">
    <property type="entry name" value="Aldehyde Dehydrogenase, Chain A, domain 1"/>
    <property type="match status" value="1"/>
</dbReference>
<evidence type="ECO:0000256" key="1">
    <source>
        <dbReference type="ARBA" id="ARBA00023002"/>
    </source>
</evidence>
<dbReference type="InterPro" id="IPR016162">
    <property type="entry name" value="Ald_DH_N"/>
</dbReference>
<accession>A0ABY3VEJ4</accession>
<dbReference type="Proteomes" id="UP001055253">
    <property type="component" value="Chromosome"/>
</dbReference>
<evidence type="ECO:0000259" key="7">
    <source>
        <dbReference type="Pfam" id="PF00171"/>
    </source>
</evidence>
<evidence type="ECO:0000256" key="4">
    <source>
        <dbReference type="ARBA" id="ARBA00048559"/>
    </source>
</evidence>
<dbReference type="PROSITE" id="PS00687">
    <property type="entry name" value="ALDEHYDE_DEHYDR_GLU"/>
    <property type="match status" value="1"/>
</dbReference>
<dbReference type="InterPro" id="IPR016163">
    <property type="entry name" value="Ald_DH_C"/>
</dbReference>
<dbReference type="EC" id="1.2.1.79" evidence="2"/>
<dbReference type="Pfam" id="PF00171">
    <property type="entry name" value="Aldedh"/>
    <property type="match status" value="1"/>
</dbReference>
<comment type="similarity">
    <text evidence="6">Belongs to the aldehyde dehydrogenase family.</text>
</comment>
<dbReference type="RefSeq" id="WP_156091806.1">
    <property type="nucleotide sequence ID" value="NZ_CP085200.1"/>
</dbReference>
<evidence type="ECO:0000313" key="8">
    <source>
        <dbReference type="EMBL" id="ULP53708.1"/>
    </source>
</evidence>
<dbReference type="PANTHER" id="PTHR11699">
    <property type="entry name" value="ALDEHYDE DEHYDROGENASE-RELATED"/>
    <property type="match status" value="1"/>
</dbReference>
<evidence type="ECO:0000256" key="2">
    <source>
        <dbReference type="ARBA" id="ARBA00039122"/>
    </source>
</evidence>
<gene>
    <name evidence="8" type="ORF">MJO63_12535</name>
</gene>
<reference evidence="8" key="1">
    <citation type="submission" date="2022-08" db="EMBL/GenBank/DDBJ databases">
        <title>Whole genome sequencing of non-tuberculosis mycobacteria type-strains.</title>
        <authorList>
            <person name="Igarashi Y."/>
            <person name="Osugi A."/>
            <person name="Mitarai S."/>
        </authorList>
    </citation>
    <scope>NUCLEOTIDE SEQUENCE</scope>
    <source>
        <strain evidence="8">ATCC 19423</strain>
    </source>
</reference>
<evidence type="ECO:0000256" key="3">
    <source>
        <dbReference type="ARBA" id="ARBA00039663"/>
    </source>
</evidence>
<feature type="active site" evidence="5">
    <location>
        <position position="266"/>
    </location>
</feature>
<dbReference type="SUPFAM" id="SSF53720">
    <property type="entry name" value="ALDH-like"/>
    <property type="match status" value="1"/>
</dbReference>
<evidence type="ECO:0000256" key="5">
    <source>
        <dbReference type="PROSITE-ProRule" id="PRU10007"/>
    </source>
</evidence>
<organism evidence="8 9">
    <name type="scientific">Mycobacterium ulcerans</name>
    <dbReference type="NCBI Taxonomy" id="1809"/>
    <lineage>
        <taxon>Bacteria</taxon>
        <taxon>Bacillati</taxon>
        <taxon>Actinomycetota</taxon>
        <taxon>Actinomycetes</taxon>
        <taxon>Mycobacteriales</taxon>
        <taxon>Mycobacteriaceae</taxon>
        <taxon>Mycobacterium</taxon>
        <taxon>Mycobacterium ulcerans group</taxon>
    </lineage>
</organism>
<proteinExistence type="inferred from homology"/>